<dbReference type="Gene3D" id="3.40.1190.10">
    <property type="entry name" value="Mur-like, catalytic domain"/>
    <property type="match status" value="1"/>
</dbReference>
<keyword evidence="8 12" id="KW-0133">Cell shape</keyword>
<evidence type="ECO:0000256" key="4">
    <source>
        <dbReference type="ARBA" id="ARBA00022598"/>
    </source>
</evidence>
<reference evidence="14" key="1">
    <citation type="submission" date="2020-10" db="EMBL/GenBank/DDBJ databases">
        <authorList>
            <person name="Gilroy R."/>
        </authorList>
    </citation>
    <scope>NUCLEOTIDE SEQUENCE</scope>
    <source>
        <strain evidence="14">CHK123-3438</strain>
    </source>
</reference>
<evidence type="ECO:0000256" key="9">
    <source>
        <dbReference type="ARBA" id="ARBA00022984"/>
    </source>
</evidence>
<evidence type="ECO:0000256" key="10">
    <source>
        <dbReference type="ARBA" id="ARBA00023306"/>
    </source>
</evidence>
<dbReference type="PANTHER" id="PTHR43692">
    <property type="entry name" value="UDP-N-ACETYLMURAMOYLALANINE--D-GLUTAMATE LIGASE"/>
    <property type="match status" value="1"/>
</dbReference>
<dbReference type="HAMAP" id="MF_00639">
    <property type="entry name" value="MurD"/>
    <property type="match status" value="1"/>
</dbReference>
<evidence type="ECO:0000313" key="14">
    <source>
        <dbReference type="EMBL" id="HIT42969.1"/>
    </source>
</evidence>
<dbReference type="GO" id="GO:0005737">
    <property type="term" value="C:cytoplasm"/>
    <property type="evidence" value="ECO:0007669"/>
    <property type="project" value="UniProtKB-SubCell"/>
</dbReference>
<dbReference type="Gene3D" id="3.90.190.20">
    <property type="entry name" value="Mur ligase, C-terminal domain"/>
    <property type="match status" value="1"/>
</dbReference>
<dbReference type="EC" id="6.3.2.9" evidence="12"/>
<dbReference type="GO" id="GO:0051301">
    <property type="term" value="P:cell division"/>
    <property type="evidence" value="ECO:0007669"/>
    <property type="project" value="UniProtKB-KW"/>
</dbReference>
<evidence type="ECO:0000256" key="8">
    <source>
        <dbReference type="ARBA" id="ARBA00022960"/>
    </source>
</evidence>
<dbReference type="InterPro" id="IPR013221">
    <property type="entry name" value="Mur_ligase_cen"/>
</dbReference>
<evidence type="ECO:0000256" key="11">
    <source>
        <dbReference type="ARBA" id="ARBA00023316"/>
    </source>
</evidence>
<evidence type="ECO:0000256" key="1">
    <source>
        <dbReference type="ARBA" id="ARBA00004496"/>
    </source>
</evidence>
<keyword evidence="9 12" id="KW-0573">Peptidoglycan synthesis</keyword>
<keyword evidence="10 12" id="KW-0131">Cell cycle</keyword>
<dbReference type="GO" id="GO:0071555">
    <property type="term" value="P:cell wall organization"/>
    <property type="evidence" value="ECO:0007669"/>
    <property type="project" value="UniProtKB-KW"/>
</dbReference>
<dbReference type="InterPro" id="IPR005762">
    <property type="entry name" value="MurD"/>
</dbReference>
<keyword evidence="7 12" id="KW-0067">ATP-binding</keyword>
<name>A0A9D1KGG3_9FIRM</name>
<comment type="function">
    <text evidence="12">Cell wall formation. Catalyzes the addition of glutamate to the nucleotide precursor UDP-N-acetylmuramoyl-L-alanine (UMA).</text>
</comment>
<comment type="similarity">
    <text evidence="12">Belongs to the MurCDEF family.</text>
</comment>
<dbReference type="InterPro" id="IPR036615">
    <property type="entry name" value="Mur_ligase_C_dom_sf"/>
</dbReference>
<reference evidence="14" key="2">
    <citation type="journal article" date="2021" name="PeerJ">
        <title>Extensive microbial diversity within the chicken gut microbiome revealed by metagenomics and culture.</title>
        <authorList>
            <person name="Gilroy R."/>
            <person name="Ravi A."/>
            <person name="Getino M."/>
            <person name="Pursley I."/>
            <person name="Horton D.L."/>
            <person name="Alikhan N.F."/>
            <person name="Baker D."/>
            <person name="Gharbi K."/>
            <person name="Hall N."/>
            <person name="Watson M."/>
            <person name="Adriaenssens E.M."/>
            <person name="Foster-Nyarko E."/>
            <person name="Jarju S."/>
            <person name="Secka A."/>
            <person name="Antonio M."/>
            <person name="Oren A."/>
            <person name="Chaudhuri R.R."/>
            <person name="La Ragione R."/>
            <person name="Hildebrand F."/>
            <person name="Pallen M.J."/>
        </authorList>
    </citation>
    <scope>NUCLEOTIDE SEQUENCE</scope>
    <source>
        <strain evidence="14">CHK123-3438</strain>
    </source>
</reference>
<dbReference type="PANTHER" id="PTHR43692:SF1">
    <property type="entry name" value="UDP-N-ACETYLMURAMOYLALANINE--D-GLUTAMATE LIGASE"/>
    <property type="match status" value="1"/>
</dbReference>
<proteinExistence type="inferred from homology"/>
<gene>
    <name evidence="12 14" type="primary">murD</name>
    <name evidence="14" type="ORF">IAB60_12905</name>
</gene>
<keyword evidence="5 12" id="KW-0132">Cell division</keyword>
<dbReference type="Pfam" id="PF08245">
    <property type="entry name" value="Mur_ligase_M"/>
    <property type="match status" value="1"/>
</dbReference>
<accession>A0A9D1KGG3</accession>
<dbReference type="GO" id="GO:0004326">
    <property type="term" value="F:tetrahydrofolylpolyglutamate synthase activity"/>
    <property type="evidence" value="ECO:0007669"/>
    <property type="project" value="InterPro"/>
</dbReference>
<dbReference type="Gene3D" id="3.40.50.720">
    <property type="entry name" value="NAD(P)-binding Rossmann-like Domain"/>
    <property type="match status" value="1"/>
</dbReference>
<comment type="subcellular location">
    <subcellularLocation>
        <location evidence="1 12">Cytoplasm</location>
    </subcellularLocation>
</comment>
<dbReference type="NCBIfam" id="TIGR01087">
    <property type="entry name" value="murD"/>
    <property type="match status" value="1"/>
</dbReference>
<evidence type="ECO:0000256" key="5">
    <source>
        <dbReference type="ARBA" id="ARBA00022618"/>
    </source>
</evidence>
<dbReference type="SUPFAM" id="SSF53623">
    <property type="entry name" value="MurD-like peptide ligases, catalytic domain"/>
    <property type="match status" value="1"/>
</dbReference>
<keyword evidence="3 12" id="KW-0963">Cytoplasm</keyword>
<keyword evidence="6 12" id="KW-0547">Nucleotide-binding</keyword>
<dbReference type="GO" id="GO:0008764">
    <property type="term" value="F:UDP-N-acetylmuramoylalanine-D-glutamate ligase activity"/>
    <property type="evidence" value="ECO:0007669"/>
    <property type="project" value="UniProtKB-UniRule"/>
</dbReference>
<keyword evidence="11 12" id="KW-0961">Cell wall biogenesis/degradation</keyword>
<evidence type="ECO:0000313" key="15">
    <source>
        <dbReference type="Proteomes" id="UP000886860"/>
    </source>
</evidence>
<feature type="domain" description="Mur ligase central" evidence="13">
    <location>
        <begin position="114"/>
        <end position="219"/>
    </location>
</feature>
<evidence type="ECO:0000259" key="13">
    <source>
        <dbReference type="Pfam" id="PF08245"/>
    </source>
</evidence>
<protein>
    <recommendedName>
        <fullName evidence="12">UDP-N-acetylmuramoylalanine--D-glutamate ligase</fullName>
        <ecNumber evidence="12">6.3.2.9</ecNumber>
    </recommendedName>
    <alternativeName>
        <fullName evidence="12">D-glutamic acid-adding enzyme</fullName>
    </alternativeName>
    <alternativeName>
        <fullName evidence="12">UDP-N-acetylmuramoyl-L-alanyl-D-glutamate synthetase</fullName>
    </alternativeName>
</protein>
<dbReference type="EMBL" id="DVKS01000215">
    <property type="protein sequence ID" value="HIT42969.1"/>
    <property type="molecule type" value="Genomic_DNA"/>
</dbReference>
<comment type="catalytic activity">
    <reaction evidence="12">
        <text>UDP-N-acetyl-alpha-D-muramoyl-L-alanine + D-glutamate + ATP = UDP-N-acetyl-alpha-D-muramoyl-L-alanyl-D-glutamate + ADP + phosphate + H(+)</text>
        <dbReference type="Rhea" id="RHEA:16429"/>
        <dbReference type="ChEBI" id="CHEBI:15378"/>
        <dbReference type="ChEBI" id="CHEBI:29986"/>
        <dbReference type="ChEBI" id="CHEBI:30616"/>
        <dbReference type="ChEBI" id="CHEBI:43474"/>
        <dbReference type="ChEBI" id="CHEBI:83898"/>
        <dbReference type="ChEBI" id="CHEBI:83900"/>
        <dbReference type="ChEBI" id="CHEBI:456216"/>
        <dbReference type="EC" id="6.3.2.9"/>
    </reaction>
</comment>
<evidence type="ECO:0000256" key="7">
    <source>
        <dbReference type="ARBA" id="ARBA00022840"/>
    </source>
</evidence>
<dbReference type="PROSITE" id="PS01011">
    <property type="entry name" value="FOLYLPOLYGLU_SYNT_1"/>
    <property type="match status" value="1"/>
</dbReference>
<dbReference type="GO" id="GO:0005524">
    <property type="term" value="F:ATP binding"/>
    <property type="evidence" value="ECO:0007669"/>
    <property type="project" value="UniProtKB-UniRule"/>
</dbReference>
<organism evidence="14 15">
    <name type="scientific">Candidatus Caccovicinus merdipullorum</name>
    <dbReference type="NCBI Taxonomy" id="2840724"/>
    <lineage>
        <taxon>Bacteria</taxon>
        <taxon>Bacillati</taxon>
        <taxon>Bacillota</taxon>
        <taxon>Clostridia</taxon>
        <taxon>Eubacteriales</taxon>
        <taxon>Candidatus Caccovicinus</taxon>
    </lineage>
</organism>
<dbReference type="InterPro" id="IPR018109">
    <property type="entry name" value="Folylpolyglutamate_synth_CS"/>
</dbReference>
<dbReference type="GO" id="GO:0009252">
    <property type="term" value="P:peptidoglycan biosynthetic process"/>
    <property type="evidence" value="ECO:0007669"/>
    <property type="project" value="UniProtKB-UniRule"/>
</dbReference>
<evidence type="ECO:0000256" key="3">
    <source>
        <dbReference type="ARBA" id="ARBA00022490"/>
    </source>
</evidence>
<evidence type="ECO:0000256" key="6">
    <source>
        <dbReference type="ARBA" id="ARBA00022741"/>
    </source>
</evidence>
<evidence type="ECO:0000256" key="2">
    <source>
        <dbReference type="ARBA" id="ARBA00004752"/>
    </source>
</evidence>
<feature type="binding site" evidence="12">
    <location>
        <begin position="116"/>
        <end position="122"/>
    </location>
    <ligand>
        <name>ATP</name>
        <dbReference type="ChEBI" id="CHEBI:30616"/>
    </ligand>
</feature>
<keyword evidence="4 12" id="KW-0436">Ligase</keyword>
<comment type="caution">
    <text evidence="14">The sequence shown here is derived from an EMBL/GenBank/DDBJ whole genome shotgun (WGS) entry which is preliminary data.</text>
</comment>
<dbReference type="Proteomes" id="UP000886860">
    <property type="component" value="Unassembled WGS sequence"/>
</dbReference>
<dbReference type="GO" id="GO:0008360">
    <property type="term" value="P:regulation of cell shape"/>
    <property type="evidence" value="ECO:0007669"/>
    <property type="project" value="UniProtKB-KW"/>
</dbReference>
<dbReference type="AlphaFoldDB" id="A0A9D1KGG3"/>
<dbReference type="SUPFAM" id="SSF53244">
    <property type="entry name" value="MurD-like peptide ligases, peptide-binding domain"/>
    <property type="match status" value="1"/>
</dbReference>
<dbReference type="InterPro" id="IPR036565">
    <property type="entry name" value="Mur-like_cat_sf"/>
</dbReference>
<dbReference type="SUPFAM" id="SSF51984">
    <property type="entry name" value="MurCD N-terminal domain"/>
    <property type="match status" value="1"/>
</dbReference>
<comment type="pathway">
    <text evidence="2 12">Cell wall biogenesis; peptidoglycan biosynthesis.</text>
</comment>
<sequence length="460" mass="52297">MNEKMTQIDAWIEGKKVLLLGFGREGQSTYRMLARTKRYASLTIADQNTEKAWLPDPDVSWIVGPDYQKTLDEYDVVFKSPGIVLERPVTEYRCSIISQTEVFFQLFRDQIVGITGTKGKSTTTSLLYHILKEAGRKTMIAGNIGIPAFDHMDEVEPDTVIVFEMSCHQLEYMTVSPHVGVLLNIHEEHLDHYGTMEKYTAAKEKIFRNQKPEDILICGQQCLPRPGECPSHLIAVRDLGEDEDGGAGKPEGEDVLLKGNRIFQGDRCFVIPEEEIHLLGHHNYFDIAAVYAVCRLLGIGEEDFLRGLKSFRPLPHRLYYLGTKDGVRYYDDSISTICDTTIQALNTLKDADTVLIGGMDRGIDYQDLIRYLSGSSVENIILMEATGERIFREIRDKYPGFKRPERLIPVEHLEDAVREARRRTRKGRSCVLSPAAASYGIFKNFEERGEVFARLVFENL</sequence>
<evidence type="ECO:0000256" key="12">
    <source>
        <dbReference type="HAMAP-Rule" id="MF_00639"/>
    </source>
</evidence>